<dbReference type="CDD" id="cd01948">
    <property type="entry name" value="EAL"/>
    <property type="match status" value="1"/>
</dbReference>
<dbReference type="SMART" id="SM00052">
    <property type="entry name" value="EAL"/>
    <property type="match status" value="1"/>
</dbReference>
<feature type="domain" description="GGDEF" evidence="3">
    <location>
        <begin position="580"/>
        <end position="715"/>
    </location>
</feature>
<dbReference type="Pfam" id="PF00563">
    <property type="entry name" value="EAL"/>
    <property type="match status" value="1"/>
</dbReference>
<reference evidence="4 5" key="1">
    <citation type="submission" date="2020-01" db="EMBL/GenBank/DDBJ databases">
        <title>Genomic analysis of Aminipila sp. CBA3637.</title>
        <authorList>
            <person name="Kim Y.B."/>
            <person name="Roh S.W."/>
        </authorList>
    </citation>
    <scope>NUCLEOTIDE SEQUENCE [LARGE SCALE GENOMIC DNA]</scope>
    <source>
        <strain evidence="4 5">CBA3637</strain>
    </source>
</reference>
<sequence>MHTAEKKCIISSHKRIGRIIAIILVIIISVSTSFCTAFATQHMESRKNKIVVGYPLLESVNEKDSDGYYRGYDYEYLQEIARYTDWQYDFVVDTWDHCIQGLKDGTIDMMGFVSKTDERQQFLGYPNMPAGMASVLLIANEKNKKLSYGNLNTINGCRVGVLKGSTLEFLLDKFCAENNISVKKTYFETARMMRNALSAGRVELGLSTNFEVNDGTQIIYEISSDPFYFVVSRNCKNSQEKIDKLNDAVNKIFISDPNYNQNLYNTYIFSKSKKLLNFTDRERKFIKNSGNIKVVYDPNWAPLVYYDKRTGTMEGAMAYFFRRIEEDTGLKFEYIKKDNYMEALSSVRKGQALIITNFFKDYGQAEKYNVRLTKPYMRLPIELVTNEKTDSNKVALPRNYIPYYNLRQFGDSNQIVYFDNVNECYDALISGKARTTYSDAYMSSYMMGQRYYSDLKISPLSEENMEICLGINKNAPKELISILDKASLSITTEEVNQFAIKATLEAEDNSLGNWIYKNPNTAFCIAVTLFSIVFLIMLVYMMERRKREKALHYNLITGTWNYAKFCMEADRIFHKNGRNEDYVILHMNISRFRFLNDIYGFETGNEVLRAIAGVFAENAQKGELYGSLWADHFVCLIRCKSEEQLQSRLETVIGVLNERVVKVCDFRMVMRVGAYFVTPEDIETGKDANSMLQYANHALSSIRDSYKNIVACFDQSLDRKIQALKLVDKDMIKAFYNKEFIPYYQPKYNIYTKEVVGLEALIRWKHPSKGIMQPGDFLPYFEQSGFIIEVDLYIFEETCKNIRRWLNEGIIPVKVSCNFSRLHFENESFVKTVKGIAGKYDIPFHLLELELTETIAVEEMAVITKEIKELHDAGFGISIDDFGSGYSSLSVLQQLKVDTIKLDRTFLKNGIPTESEYKVMQSIINLAEQLQLNVICEGVETIEQVELLKQVHCDYAQGFYYAKPMSAERVDRLLKFKN</sequence>
<dbReference type="Proteomes" id="UP000463883">
    <property type="component" value="Chromosome"/>
</dbReference>
<dbReference type="RefSeq" id="WP_162361794.1">
    <property type="nucleotide sequence ID" value="NZ_CP047591.1"/>
</dbReference>
<dbReference type="GO" id="GO:0071111">
    <property type="term" value="F:cyclic-guanylate-specific phosphodiesterase activity"/>
    <property type="evidence" value="ECO:0007669"/>
    <property type="project" value="InterPro"/>
</dbReference>
<dbReference type="InterPro" id="IPR043128">
    <property type="entry name" value="Rev_trsase/Diguanyl_cyclase"/>
</dbReference>
<dbReference type="Pfam" id="PF00497">
    <property type="entry name" value="SBP_bac_3"/>
    <property type="match status" value="2"/>
</dbReference>
<evidence type="ECO:0000259" key="3">
    <source>
        <dbReference type="PROSITE" id="PS50887"/>
    </source>
</evidence>
<evidence type="ECO:0000313" key="5">
    <source>
        <dbReference type="Proteomes" id="UP000463883"/>
    </source>
</evidence>
<dbReference type="SUPFAM" id="SSF141868">
    <property type="entry name" value="EAL domain-like"/>
    <property type="match status" value="1"/>
</dbReference>
<dbReference type="KEGG" id="amic:Ami3637_06090"/>
<dbReference type="PROSITE" id="PS50887">
    <property type="entry name" value="GGDEF"/>
    <property type="match status" value="1"/>
</dbReference>
<dbReference type="SUPFAM" id="SSF55073">
    <property type="entry name" value="Nucleotide cyclase"/>
    <property type="match status" value="1"/>
</dbReference>
<dbReference type="SMART" id="SM00267">
    <property type="entry name" value="GGDEF"/>
    <property type="match status" value="1"/>
</dbReference>
<keyword evidence="5" id="KW-1185">Reference proteome</keyword>
<dbReference type="AlphaFoldDB" id="A0A6P1MHG2"/>
<organism evidence="4 5">
    <name type="scientific">Aminipila terrae</name>
    <dbReference type="NCBI Taxonomy" id="2697030"/>
    <lineage>
        <taxon>Bacteria</taxon>
        <taxon>Bacillati</taxon>
        <taxon>Bacillota</taxon>
        <taxon>Clostridia</taxon>
        <taxon>Peptostreptococcales</taxon>
        <taxon>Anaerovoracaceae</taxon>
        <taxon>Aminipila</taxon>
    </lineage>
</organism>
<keyword evidence="1" id="KW-0812">Transmembrane</keyword>
<dbReference type="Gene3D" id="3.20.20.450">
    <property type="entry name" value="EAL domain"/>
    <property type="match status" value="1"/>
</dbReference>
<dbReference type="PANTHER" id="PTHR33121:SF70">
    <property type="entry name" value="SIGNALING PROTEIN YKOW"/>
    <property type="match status" value="1"/>
</dbReference>
<keyword evidence="1" id="KW-1133">Transmembrane helix</keyword>
<feature type="transmembrane region" description="Helical" evidence="1">
    <location>
        <begin position="520"/>
        <end position="541"/>
    </location>
</feature>
<dbReference type="EMBL" id="CP047591">
    <property type="protein sequence ID" value="QHI72024.1"/>
    <property type="molecule type" value="Genomic_DNA"/>
</dbReference>
<dbReference type="InterPro" id="IPR029787">
    <property type="entry name" value="Nucleotide_cyclase"/>
</dbReference>
<dbReference type="SMART" id="SM00062">
    <property type="entry name" value="PBPb"/>
    <property type="match status" value="2"/>
</dbReference>
<dbReference type="Gene3D" id="3.40.190.10">
    <property type="entry name" value="Periplasmic binding protein-like II"/>
    <property type="match status" value="4"/>
</dbReference>
<dbReference type="InterPro" id="IPR000160">
    <property type="entry name" value="GGDEF_dom"/>
</dbReference>
<dbReference type="InterPro" id="IPR035919">
    <property type="entry name" value="EAL_sf"/>
</dbReference>
<name>A0A6P1MHG2_9FIRM</name>
<dbReference type="CDD" id="cd01007">
    <property type="entry name" value="PBP2_BvgS_HisK_like"/>
    <property type="match status" value="1"/>
</dbReference>
<feature type="transmembrane region" description="Helical" evidence="1">
    <location>
        <begin position="20"/>
        <end position="39"/>
    </location>
</feature>
<dbReference type="InterPro" id="IPR050706">
    <property type="entry name" value="Cyclic-di-GMP_PDE-like"/>
</dbReference>
<keyword evidence="1" id="KW-0472">Membrane</keyword>
<gene>
    <name evidence="4" type="ORF">Ami3637_06090</name>
</gene>
<dbReference type="PROSITE" id="PS50883">
    <property type="entry name" value="EAL"/>
    <property type="match status" value="1"/>
</dbReference>
<protein>
    <submittedName>
        <fullName evidence="4">EAL domain-containing protein</fullName>
    </submittedName>
</protein>
<proteinExistence type="predicted"/>
<dbReference type="PANTHER" id="PTHR33121">
    <property type="entry name" value="CYCLIC DI-GMP PHOSPHODIESTERASE PDEF"/>
    <property type="match status" value="1"/>
</dbReference>
<evidence type="ECO:0000313" key="4">
    <source>
        <dbReference type="EMBL" id="QHI72024.1"/>
    </source>
</evidence>
<dbReference type="InterPro" id="IPR001638">
    <property type="entry name" value="Solute-binding_3/MltF_N"/>
</dbReference>
<evidence type="ECO:0000259" key="2">
    <source>
        <dbReference type="PROSITE" id="PS50883"/>
    </source>
</evidence>
<dbReference type="SUPFAM" id="SSF53850">
    <property type="entry name" value="Periplasmic binding protein-like II"/>
    <property type="match status" value="2"/>
</dbReference>
<dbReference type="InterPro" id="IPR001633">
    <property type="entry name" value="EAL_dom"/>
</dbReference>
<feature type="domain" description="EAL" evidence="2">
    <location>
        <begin position="724"/>
        <end position="978"/>
    </location>
</feature>
<dbReference type="Gene3D" id="3.30.70.270">
    <property type="match status" value="1"/>
</dbReference>
<evidence type="ECO:0000256" key="1">
    <source>
        <dbReference type="SAM" id="Phobius"/>
    </source>
</evidence>
<dbReference type="Pfam" id="PF00990">
    <property type="entry name" value="GGDEF"/>
    <property type="match status" value="1"/>
</dbReference>
<accession>A0A6P1MHG2</accession>